<proteinExistence type="predicted"/>
<reference evidence="1 2" key="1">
    <citation type="submission" date="2020-04" db="EMBL/GenBank/DDBJ databases">
        <title>Perkinsus olseni comparative genomics.</title>
        <authorList>
            <person name="Bogema D.R."/>
        </authorList>
    </citation>
    <scope>NUCLEOTIDE SEQUENCE [LARGE SCALE GENOMIC DNA]</scope>
    <source>
        <strain evidence="1">ATCC PRA-205</strain>
    </source>
</reference>
<protein>
    <recommendedName>
        <fullName evidence="3">Reverse transcriptase domain-containing protein</fullName>
    </recommendedName>
</protein>
<gene>
    <name evidence="1" type="ORF">FOZ62_003478</name>
</gene>
<sequence>MFIDRKYCGIVQDNSIGNYQIPPTSDRCQSVWRDLHEDLHDISDEIYNTTVIAKQLDPTRPSTATIPGHHLSDEDLEKVLLCSTNDNLDWIKYGPQIPLNISMVWFVDDVYVGGESKTHAIDCYSYAAHIYEGHHKLFDPNKNFTSWYDVNCGEHSDQRETSKKLLGYLFRQSTGLLHAVYEADLVPATGSMTKRKASSYLLSLYDPLGLILEQTMIGRLIWRSITEVTKDWDATITDDHRRQVSEVVDIVFITNYGDINWSIGNKMKSRWEGPYTIAKVPTSATIYKVIDFLKHKMVRVHLKMVNNIHNNKMIMLSPKMINPIKPKTVTPSPMTTNWIKLKSLTTTPQLIL</sequence>
<dbReference type="EMBL" id="JABANM010011714">
    <property type="protein sequence ID" value="KAF4737236.1"/>
    <property type="molecule type" value="Genomic_DNA"/>
</dbReference>
<dbReference type="Proteomes" id="UP000574390">
    <property type="component" value="Unassembled WGS sequence"/>
</dbReference>
<dbReference type="AlphaFoldDB" id="A0A7J6SYM0"/>
<name>A0A7J6SYM0_PEROL</name>
<accession>A0A7J6SYM0</accession>
<evidence type="ECO:0000313" key="2">
    <source>
        <dbReference type="Proteomes" id="UP000574390"/>
    </source>
</evidence>
<dbReference type="InterPro" id="IPR008042">
    <property type="entry name" value="Retrotrans_Pao"/>
</dbReference>
<organism evidence="1 2">
    <name type="scientific">Perkinsus olseni</name>
    <name type="common">Perkinsus atlanticus</name>
    <dbReference type="NCBI Taxonomy" id="32597"/>
    <lineage>
        <taxon>Eukaryota</taxon>
        <taxon>Sar</taxon>
        <taxon>Alveolata</taxon>
        <taxon>Perkinsozoa</taxon>
        <taxon>Perkinsea</taxon>
        <taxon>Perkinsida</taxon>
        <taxon>Perkinsidae</taxon>
        <taxon>Perkinsus</taxon>
    </lineage>
</organism>
<dbReference type="Pfam" id="PF05380">
    <property type="entry name" value="Peptidase_A17"/>
    <property type="match status" value="1"/>
</dbReference>
<evidence type="ECO:0008006" key="3">
    <source>
        <dbReference type="Google" id="ProtNLM"/>
    </source>
</evidence>
<comment type="caution">
    <text evidence="1">The sequence shown here is derived from an EMBL/GenBank/DDBJ whole genome shotgun (WGS) entry which is preliminary data.</text>
</comment>
<evidence type="ECO:0000313" key="1">
    <source>
        <dbReference type="EMBL" id="KAF4737236.1"/>
    </source>
</evidence>